<dbReference type="Pfam" id="PF03330">
    <property type="entry name" value="DPBB_1"/>
    <property type="match status" value="1"/>
</dbReference>
<dbReference type="EMBL" id="KQ085988">
    <property type="protein sequence ID" value="KLO11969.1"/>
    <property type="molecule type" value="Genomic_DNA"/>
</dbReference>
<evidence type="ECO:0000313" key="4">
    <source>
        <dbReference type="EMBL" id="KLO11969.1"/>
    </source>
</evidence>
<dbReference type="PANTHER" id="PTHR31836:SF28">
    <property type="entry name" value="SRCR DOMAIN-CONTAINING PROTEIN-RELATED"/>
    <property type="match status" value="1"/>
</dbReference>
<dbReference type="InterPro" id="IPR036908">
    <property type="entry name" value="RlpA-like_sf"/>
</dbReference>
<keyword evidence="1 2" id="KW-0732">Signal</keyword>
<reference evidence="4 5" key="1">
    <citation type="submission" date="2015-04" db="EMBL/GenBank/DDBJ databases">
        <title>Complete genome sequence of Schizopora paradoxa KUC8140, a cosmopolitan wood degrader in East Asia.</title>
        <authorList>
            <consortium name="DOE Joint Genome Institute"/>
            <person name="Min B."/>
            <person name="Park H."/>
            <person name="Jang Y."/>
            <person name="Kim J.-J."/>
            <person name="Kim K.H."/>
            <person name="Pangilinan J."/>
            <person name="Lipzen A."/>
            <person name="Riley R."/>
            <person name="Grigoriev I.V."/>
            <person name="Spatafora J.W."/>
            <person name="Choi I.-G."/>
        </authorList>
    </citation>
    <scope>NUCLEOTIDE SEQUENCE [LARGE SCALE GENOMIC DNA]</scope>
    <source>
        <strain evidence="4 5">KUC8140</strain>
    </source>
</reference>
<feature type="chain" id="PRO_5005201566" description="RlpA-like protein double-psi beta-barrel domain-containing protein" evidence="2">
    <location>
        <begin position="19"/>
        <end position="144"/>
    </location>
</feature>
<accession>A0A0H2RJE7</accession>
<dbReference type="AlphaFoldDB" id="A0A0H2RJE7"/>
<protein>
    <recommendedName>
        <fullName evidence="3">RlpA-like protein double-psi beta-barrel domain-containing protein</fullName>
    </recommendedName>
</protein>
<dbReference type="OrthoDB" id="623670at2759"/>
<evidence type="ECO:0000313" key="5">
    <source>
        <dbReference type="Proteomes" id="UP000053477"/>
    </source>
</evidence>
<evidence type="ECO:0000259" key="3">
    <source>
        <dbReference type="Pfam" id="PF03330"/>
    </source>
</evidence>
<dbReference type="Gene3D" id="2.40.40.10">
    <property type="entry name" value="RlpA-like domain"/>
    <property type="match status" value="1"/>
</dbReference>
<evidence type="ECO:0000256" key="2">
    <source>
        <dbReference type="SAM" id="SignalP"/>
    </source>
</evidence>
<gene>
    <name evidence="4" type="ORF">SCHPADRAFT_941616</name>
</gene>
<dbReference type="InParanoid" id="A0A0H2RJE7"/>
<dbReference type="Proteomes" id="UP000053477">
    <property type="component" value="Unassembled WGS sequence"/>
</dbReference>
<name>A0A0H2RJE7_9AGAM</name>
<proteinExistence type="predicted"/>
<keyword evidence="5" id="KW-1185">Reference proteome</keyword>
<feature type="domain" description="RlpA-like protein double-psi beta-barrel" evidence="3">
    <location>
        <begin position="59"/>
        <end position="136"/>
    </location>
</feature>
<evidence type="ECO:0000256" key="1">
    <source>
        <dbReference type="ARBA" id="ARBA00022729"/>
    </source>
</evidence>
<dbReference type="CDD" id="cd22191">
    <property type="entry name" value="DPBB_RlpA_EXP_N-like"/>
    <property type="match status" value="1"/>
</dbReference>
<dbReference type="PANTHER" id="PTHR31836">
    <property type="match status" value="1"/>
</dbReference>
<dbReference type="STRING" id="27342.A0A0H2RJE7"/>
<dbReference type="InterPro" id="IPR051477">
    <property type="entry name" value="Expansin_CellWall"/>
</dbReference>
<organism evidence="4 5">
    <name type="scientific">Schizopora paradoxa</name>
    <dbReference type="NCBI Taxonomy" id="27342"/>
    <lineage>
        <taxon>Eukaryota</taxon>
        <taxon>Fungi</taxon>
        <taxon>Dikarya</taxon>
        <taxon>Basidiomycota</taxon>
        <taxon>Agaricomycotina</taxon>
        <taxon>Agaricomycetes</taxon>
        <taxon>Hymenochaetales</taxon>
        <taxon>Schizoporaceae</taxon>
        <taxon>Schizopora</taxon>
    </lineage>
</organism>
<dbReference type="InterPro" id="IPR009009">
    <property type="entry name" value="RlpA-like_DPBB"/>
</dbReference>
<sequence>MSFAKLLAVVALATAALGSPAPIYNGTDIAARQLAGQRFTGDATFFEPGLGACGITNGPNDFIAAASHQMFDTFPGATANPNNNPICGKSVTASVNGHSVTVTITDRCAGCGGLGDLDFSPAAFQQLAPLSVGRIPGMTYVFND</sequence>
<feature type="signal peptide" evidence="2">
    <location>
        <begin position="1"/>
        <end position="18"/>
    </location>
</feature>
<dbReference type="SUPFAM" id="SSF50685">
    <property type="entry name" value="Barwin-like endoglucanases"/>
    <property type="match status" value="1"/>
</dbReference>